<accession>A0A6A3HBS8</accession>
<sequence length="206" mass="23497">MQDVTVAADLHKLVQHVTHRVADQKDLIMQQKQCIFGEHNVEMLKTSENWYEYVNDHAAGHSTKCMKILEVGRHERGDDLKESFSRLQKDDLSDIKSGVEKLTVSQKFAKKKVEKRVIWAGLGRAQHLKPYEKGDGHDDRADPQPAAAACVRALVDSYKHHRSGCEKPILPREPELEAAKKLIKYCNYFDRKDKLNADLAVHDACI</sequence>
<comment type="caution">
    <text evidence="1">The sequence shown here is derived from an EMBL/GenBank/DDBJ whole genome shotgun (WGS) entry which is preliminary data.</text>
</comment>
<organism evidence="1 2">
    <name type="scientific">Phytophthora rubi</name>
    <dbReference type="NCBI Taxonomy" id="129364"/>
    <lineage>
        <taxon>Eukaryota</taxon>
        <taxon>Sar</taxon>
        <taxon>Stramenopiles</taxon>
        <taxon>Oomycota</taxon>
        <taxon>Peronosporomycetes</taxon>
        <taxon>Peronosporales</taxon>
        <taxon>Peronosporaceae</taxon>
        <taxon>Phytophthora</taxon>
    </lineage>
</organism>
<protein>
    <submittedName>
        <fullName evidence="1">Uncharacterized protein</fullName>
    </submittedName>
</protein>
<evidence type="ECO:0000313" key="2">
    <source>
        <dbReference type="Proteomes" id="UP000429607"/>
    </source>
</evidence>
<dbReference type="EMBL" id="QXFV01004886">
    <property type="protein sequence ID" value="KAE8967316.1"/>
    <property type="molecule type" value="Genomic_DNA"/>
</dbReference>
<gene>
    <name evidence="1" type="ORF">PR001_g28139</name>
</gene>
<reference evidence="1 2" key="1">
    <citation type="submission" date="2018-09" db="EMBL/GenBank/DDBJ databases">
        <title>Genomic investigation of the strawberry pathogen Phytophthora fragariae indicates pathogenicity is determined by transcriptional variation in three key races.</title>
        <authorList>
            <person name="Adams T.M."/>
            <person name="Armitage A.D."/>
            <person name="Sobczyk M.K."/>
            <person name="Bates H.J."/>
            <person name="Dunwell J.M."/>
            <person name="Nellist C.F."/>
            <person name="Harrison R.J."/>
        </authorList>
    </citation>
    <scope>NUCLEOTIDE SEQUENCE [LARGE SCALE GENOMIC DNA]</scope>
    <source>
        <strain evidence="1 2">SCRP249</strain>
    </source>
</reference>
<dbReference type="AlphaFoldDB" id="A0A6A3HBS8"/>
<name>A0A6A3HBS8_9STRA</name>
<dbReference type="Proteomes" id="UP000429607">
    <property type="component" value="Unassembled WGS sequence"/>
</dbReference>
<evidence type="ECO:0000313" key="1">
    <source>
        <dbReference type="EMBL" id="KAE8967316.1"/>
    </source>
</evidence>
<proteinExistence type="predicted"/>